<name>A0ABN8DD03_9VIBR</name>
<feature type="coiled-coil region" evidence="2">
    <location>
        <begin position="180"/>
        <end position="207"/>
    </location>
</feature>
<dbReference type="EMBL" id="CAKLCM010000001">
    <property type="protein sequence ID" value="CAH0524341.1"/>
    <property type="molecule type" value="Genomic_DNA"/>
</dbReference>
<feature type="domain" description="SCP2" evidence="3">
    <location>
        <begin position="15"/>
        <end position="111"/>
    </location>
</feature>
<comment type="pathway">
    <text evidence="1">Cofactor biosynthesis; ubiquinone biosynthesis.</text>
</comment>
<comment type="function">
    <text evidence="1">Required for ubiquinone (coenzyme Q) biosynthesis. Binds hydrophobic ubiquinone biosynthetic intermediates via its SCP2 domain and is essential for the stability of the Ubi complex. May constitute a docking platform where Ubi enzymes assemble and access their SCP2-bound polyprenyl substrates.</text>
</comment>
<proteinExistence type="inferred from homology"/>
<accession>A0ABN8DD03</accession>
<dbReference type="RefSeq" id="WP_237483262.1">
    <property type="nucleotide sequence ID" value="NZ_CAKLCM010000001.1"/>
</dbReference>
<comment type="subcellular location">
    <subcellularLocation>
        <location evidence="1">Cytoplasm</location>
    </subcellularLocation>
</comment>
<keyword evidence="4" id="KW-0830">Ubiquinone</keyword>
<comment type="similarity">
    <text evidence="1">Belongs to the UbiJ family.</text>
</comment>
<keyword evidence="1" id="KW-0963">Cytoplasm</keyword>
<dbReference type="PANTHER" id="PTHR38693">
    <property type="entry name" value="UBIQUINONE BIOSYNTHESIS PROTEIN UBIJ"/>
    <property type="match status" value="1"/>
</dbReference>
<evidence type="ECO:0000259" key="3">
    <source>
        <dbReference type="Pfam" id="PF02036"/>
    </source>
</evidence>
<reference evidence="4" key="1">
    <citation type="submission" date="2021-12" db="EMBL/GenBank/DDBJ databases">
        <authorList>
            <person name="Rodrigo-Torres L."/>
            <person name="Arahal R. D."/>
            <person name="Lucena T."/>
        </authorList>
    </citation>
    <scope>NUCLEOTIDE SEQUENCE</scope>
    <source>
        <strain evidence="4">CECT 8226</strain>
    </source>
</reference>
<dbReference type="InterPro" id="IPR036527">
    <property type="entry name" value="SCP2_sterol-bd_dom_sf"/>
</dbReference>
<keyword evidence="2" id="KW-0175">Coiled coil</keyword>
<keyword evidence="1" id="KW-0831">Ubiquinone biosynthesis</keyword>
<dbReference type="InterPro" id="IPR003033">
    <property type="entry name" value="SCP2_sterol-bd_dom"/>
</dbReference>
<evidence type="ECO:0000313" key="4">
    <source>
        <dbReference type="EMBL" id="CAH0524341.1"/>
    </source>
</evidence>
<gene>
    <name evidence="4" type="primary">ubiJ_1</name>
    <name evidence="1" type="synonym">ubiJ</name>
    <name evidence="4" type="ORF">VHP8226_00155</name>
</gene>
<dbReference type="Proteomes" id="UP000838160">
    <property type="component" value="Unassembled WGS sequence"/>
</dbReference>
<protein>
    <recommendedName>
        <fullName evidence="1">Ubiquinone biosynthesis accessory factor UbiJ</fullName>
    </recommendedName>
</protein>
<sequence>MPFEPLMTAVVETTLNTLIKEDDELVRRLSRLKGRVIQIHFRELNKCLTFVFSQQIDVLSQYEAEPDCYLSLNLSVLPQLRDQANITKLIKQDQLQLEGDIQLAQAFSALLSDCRPDPEEWLSKLLGDVAAHTMVRGAKSTFDFVSTQMDKHQRHLGQVVTEEWKLAPSPLEIAAFCDDVDVTRGHSEQLSQRIEKLQEQITLAELEQSRSVHDAE</sequence>
<keyword evidence="5" id="KW-1185">Reference proteome</keyword>
<dbReference type="Pfam" id="PF02036">
    <property type="entry name" value="SCP2"/>
    <property type="match status" value="1"/>
</dbReference>
<comment type="caution">
    <text evidence="4">The sequence shown here is derived from an EMBL/GenBank/DDBJ whole genome shotgun (WGS) entry which is preliminary data.</text>
</comment>
<organism evidence="4 5">
    <name type="scientific">Vibrio hippocampi</name>
    <dbReference type="NCBI Taxonomy" id="654686"/>
    <lineage>
        <taxon>Bacteria</taxon>
        <taxon>Pseudomonadati</taxon>
        <taxon>Pseudomonadota</taxon>
        <taxon>Gammaproteobacteria</taxon>
        <taxon>Vibrionales</taxon>
        <taxon>Vibrionaceae</taxon>
        <taxon>Vibrio</taxon>
    </lineage>
</organism>
<evidence type="ECO:0000256" key="2">
    <source>
        <dbReference type="SAM" id="Coils"/>
    </source>
</evidence>
<dbReference type="InterPro" id="IPR038989">
    <property type="entry name" value="UbiJ"/>
</dbReference>
<dbReference type="SUPFAM" id="SSF55718">
    <property type="entry name" value="SCP-like"/>
    <property type="match status" value="1"/>
</dbReference>
<evidence type="ECO:0000256" key="1">
    <source>
        <dbReference type="HAMAP-Rule" id="MF_02215"/>
    </source>
</evidence>
<dbReference type="PANTHER" id="PTHR38693:SF1">
    <property type="entry name" value="UBIQUINONE BIOSYNTHESIS ACCESSORY FACTOR UBIJ"/>
    <property type="match status" value="1"/>
</dbReference>
<dbReference type="HAMAP" id="MF_02215">
    <property type="entry name" value="UbiJ"/>
    <property type="match status" value="1"/>
</dbReference>
<evidence type="ECO:0000313" key="5">
    <source>
        <dbReference type="Proteomes" id="UP000838160"/>
    </source>
</evidence>